<evidence type="ECO:0000313" key="3">
    <source>
        <dbReference type="Proteomes" id="UP001161405"/>
    </source>
</evidence>
<organism evidence="2 3">
    <name type="scientific">Maritalea porphyrae</name>
    <dbReference type="NCBI Taxonomy" id="880732"/>
    <lineage>
        <taxon>Bacteria</taxon>
        <taxon>Pseudomonadati</taxon>
        <taxon>Pseudomonadota</taxon>
        <taxon>Alphaproteobacteria</taxon>
        <taxon>Hyphomicrobiales</taxon>
        <taxon>Devosiaceae</taxon>
        <taxon>Maritalea</taxon>
    </lineage>
</organism>
<evidence type="ECO:0008006" key="4">
    <source>
        <dbReference type="Google" id="ProtNLM"/>
    </source>
</evidence>
<keyword evidence="1" id="KW-0472">Membrane</keyword>
<keyword evidence="3" id="KW-1185">Reference proteome</keyword>
<feature type="transmembrane region" description="Helical" evidence="1">
    <location>
        <begin position="31"/>
        <end position="49"/>
    </location>
</feature>
<reference evidence="2" key="2">
    <citation type="submission" date="2023-01" db="EMBL/GenBank/DDBJ databases">
        <title>Draft genome sequence of Maritalea porphyrae strain NBRC 107169.</title>
        <authorList>
            <person name="Sun Q."/>
            <person name="Mori K."/>
        </authorList>
    </citation>
    <scope>NUCLEOTIDE SEQUENCE</scope>
    <source>
        <strain evidence="2">NBRC 107169</strain>
    </source>
</reference>
<proteinExistence type="predicted"/>
<accession>A0ABQ5UPR0</accession>
<sequence length="52" mass="5728">MGLTTLILILLIISVVGVAPAWPYARGWGYRPVSVLGLFLTIFLLLLLFGRI</sequence>
<dbReference type="Proteomes" id="UP001161405">
    <property type="component" value="Unassembled WGS sequence"/>
</dbReference>
<evidence type="ECO:0000313" key="2">
    <source>
        <dbReference type="EMBL" id="GLQ15937.1"/>
    </source>
</evidence>
<dbReference type="Pfam" id="PF11752">
    <property type="entry name" value="DUF3309"/>
    <property type="match status" value="1"/>
</dbReference>
<dbReference type="EMBL" id="BSNI01000001">
    <property type="protein sequence ID" value="GLQ15937.1"/>
    <property type="molecule type" value="Genomic_DNA"/>
</dbReference>
<protein>
    <recommendedName>
        <fullName evidence="4">DUF3309 domain-containing protein</fullName>
    </recommendedName>
</protein>
<keyword evidence="1" id="KW-0812">Transmembrane</keyword>
<reference evidence="2" key="1">
    <citation type="journal article" date="2014" name="Int. J. Syst. Evol. Microbiol.">
        <title>Complete genome of a new Firmicutes species belonging to the dominant human colonic microbiota ('Ruminococcus bicirculans') reveals two chromosomes and a selective capacity to utilize plant glucans.</title>
        <authorList>
            <consortium name="NISC Comparative Sequencing Program"/>
            <person name="Wegmann U."/>
            <person name="Louis P."/>
            <person name="Goesmann A."/>
            <person name="Henrissat B."/>
            <person name="Duncan S.H."/>
            <person name="Flint H.J."/>
        </authorList>
    </citation>
    <scope>NUCLEOTIDE SEQUENCE</scope>
    <source>
        <strain evidence="2">NBRC 107169</strain>
    </source>
</reference>
<name>A0ABQ5UPR0_9HYPH</name>
<gene>
    <name evidence="2" type="ORF">GCM10007879_01860</name>
</gene>
<keyword evidence="1" id="KW-1133">Transmembrane helix</keyword>
<dbReference type="RefSeq" id="WP_284361103.1">
    <property type="nucleotide sequence ID" value="NZ_BSNI01000001.1"/>
</dbReference>
<dbReference type="InterPro" id="IPR021738">
    <property type="entry name" value="DUF3309"/>
</dbReference>
<comment type="caution">
    <text evidence="2">The sequence shown here is derived from an EMBL/GenBank/DDBJ whole genome shotgun (WGS) entry which is preliminary data.</text>
</comment>
<evidence type="ECO:0000256" key="1">
    <source>
        <dbReference type="SAM" id="Phobius"/>
    </source>
</evidence>